<organism evidence="3 4">
    <name type="scientific">Dyadobacter fermentans</name>
    <dbReference type="NCBI Taxonomy" id="94254"/>
    <lineage>
        <taxon>Bacteria</taxon>
        <taxon>Pseudomonadati</taxon>
        <taxon>Bacteroidota</taxon>
        <taxon>Cytophagia</taxon>
        <taxon>Cytophagales</taxon>
        <taxon>Spirosomataceae</taxon>
        <taxon>Dyadobacter</taxon>
    </lineage>
</organism>
<evidence type="ECO:0000313" key="3">
    <source>
        <dbReference type="EMBL" id="MDR6806856.1"/>
    </source>
</evidence>
<evidence type="ECO:0000259" key="2">
    <source>
        <dbReference type="Pfam" id="PF06580"/>
    </source>
</evidence>
<feature type="transmembrane region" description="Helical" evidence="1">
    <location>
        <begin position="12"/>
        <end position="36"/>
    </location>
</feature>
<proteinExistence type="predicted"/>
<keyword evidence="1" id="KW-0472">Membrane</keyword>
<protein>
    <recommendedName>
        <fullName evidence="2">Signal transduction histidine kinase internal region domain-containing protein</fullName>
    </recommendedName>
</protein>
<dbReference type="RefSeq" id="WP_309986301.1">
    <property type="nucleotide sequence ID" value="NZ_JAVDTI010000003.1"/>
</dbReference>
<sequence>MKPVDVLASGLIASKTGIHVVFCLTFVAIFSIPVVLSGNEGIGFAALCCCLYILFSTYLGRWLGKLIASQNVNWPVALGALAVFTAWTVLGTIGAGLLFKGDYCNHFGQYLAISFPLVALFAFLGVSVSLVRGSLVRQINDANLRQQQKQSELELLIAQLSPHFLFNTLNNIYGLSITQHSRVPDLLLKLSELLRYSLYQTRQPFIPVYKEITYIKNYIHFERIQTDAKICFEEQIEEVADSNLLIAPMLLIVFVENAFKHSRHAQSGSPAIRVKLNVRDSWLHFEVCNTCPAAIPRSKELPDSSGMGLNHTLRRLELIYGNNFRYHAEKQGDEYKMKLALKMKTP</sequence>
<dbReference type="Pfam" id="PF06580">
    <property type="entry name" value="His_kinase"/>
    <property type="match status" value="1"/>
</dbReference>
<feature type="transmembrane region" description="Helical" evidence="1">
    <location>
        <begin position="42"/>
        <end position="64"/>
    </location>
</feature>
<dbReference type="Proteomes" id="UP001264980">
    <property type="component" value="Unassembled WGS sequence"/>
</dbReference>
<dbReference type="InterPro" id="IPR050640">
    <property type="entry name" value="Bact_2-comp_sensor_kinase"/>
</dbReference>
<dbReference type="PANTHER" id="PTHR34220">
    <property type="entry name" value="SENSOR HISTIDINE KINASE YPDA"/>
    <property type="match status" value="1"/>
</dbReference>
<dbReference type="SUPFAM" id="SSF55874">
    <property type="entry name" value="ATPase domain of HSP90 chaperone/DNA topoisomerase II/histidine kinase"/>
    <property type="match status" value="1"/>
</dbReference>
<name>A0ABU1R0B9_9BACT</name>
<feature type="transmembrane region" description="Helical" evidence="1">
    <location>
        <begin position="111"/>
        <end position="131"/>
    </location>
</feature>
<dbReference type="InterPro" id="IPR036890">
    <property type="entry name" value="HATPase_C_sf"/>
</dbReference>
<dbReference type="InterPro" id="IPR010559">
    <property type="entry name" value="Sig_transdc_His_kin_internal"/>
</dbReference>
<dbReference type="EMBL" id="JAVDTI010000003">
    <property type="protein sequence ID" value="MDR6806856.1"/>
    <property type="molecule type" value="Genomic_DNA"/>
</dbReference>
<reference evidence="3 4" key="1">
    <citation type="submission" date="2023-07" db="EMBL/GenBank/DDBJ databases">
        <title>Sorghum-associated microbial communities from plants grown in Nebraska, USA.</title>
        <authorList>
            <person name="Schachtman D."/>
        </authorList>
    </citation>
    <scope>NUCLEOTIDE SEQUENCE [LARGE SCALE GENOMIC DNA]</scope>
    <source>
        <strain evidence="3 4">BE57</strain>
    </source>
</reference>
<gene>
    <name evidence="3" type="ORF">J2W84_003904</name>
</gene>
<feature type="domain" description="Signal transduction histidine kinase internal region" evidence="2">
    <location>
        <begin position="152"/>
        <end position="228"/>
    </location>
</feature>
<feature type="transmembrane region" description="Helical" evidence="1">
    <location>
        <begin position="76"/>
        <end position="99"/>
    </location>
</feature>
<keyword evidence="4" id="KW-1185">Reference proteome</keyword>
<comment type="caution">
    <text evidence="3">The sequence shown here is derived from an EMBL/GenBank/DDBJ whole genome shotgun (WGS) entry which is preliminary data.</text>
</comment>
<evidence type="ECO:0000313" key="4">
    <source>
        <dbReference type="Proteomes" id="UP001264980"/>
    </source>
</evidence>
<keyword evidence="1" id="KW-1133">Transmembrane helix</keyword>
<accession>A0ABU1R0B9</accession>
<dbReference type="Gene3D" id="3.30.565.10">
    <property type="entry name" value="Histidine kinase-like ATPase, C-terminal domain"/>
    <property type="match status" value="1"/>
</dbReference>
<evidence type="ECO:0000256" key="1">
    <source>
        <dbReference type="SAM" id="Phobius"/>
    </source>
</evidence>
<dbReference type="PANTHER" id="PTHR34220:SF7">
    <property type="entry name" value="SENSOR HISTIDINE KINASE YPDA"/>
    <property type="match status" value="1"/>
</dbReference>
<keyword evidence="1" id="KW-0812">Transmembrane</keyword>